<accession>A0A916J813</accession>
<feature type="region of interest" description="Disordered" evidence="1">
    <location>
        <begin position="59"/>
        <end position="107"/>
    </location>
</feature>
<comment type="caution">
    <text evidence="3">The sequence shown here is derived from an EMBL/GenBank/DDBJ whole genome shotgun (WGS) entry which is preliminary data.</text>
</comment>
<dbReference type="EMBL" id="CAJQUM010000001">
    <property type="protein sequence ID" value="CAG4884882.1"/>
    <property type="molecule type" value="Genomic_DNA"/>
</dbReference>
<keyword evidence="4" id="KW-1185">Reference proteome</keyword>
<keyword evidence="2" id="KW-1133">Transmembrane helix</keyword>
<feature type="transmembrane region" description="Helical" evidence="2">
    <location>
        <begin position="20"/>
        <end position="38"/>
    </location>
</feature>
<reference evidence="3" key="1">
    <citation type="submission" date="2021-04" db="EMBL/GenBank/DDBJ databases">
        <authorList>
            <person name="Hornung B."/>
        </authorList>
    </citation>
    <scope>NUCLEOTIDE SEQUENCE</scope>
    <source>
        <strain evidence="3">G5G6</strain>
    </source>
</reference>
<feature type="compositionally biased region" description="Basic and acidic residues" evidence="1">
    <location>
        <begin position="92"/>
        <end position="107"/>
    </location>
</feature>
<proteinExistence type="predicted"/>
<sequence>MADLPYFAHIRPEPGKRVAWVLTVLMHVLLAMILIYGIRWQTSAPETISVDLVRYPAPTDATKPAMPPQEQKVPRRPQKVEQEAPPAPSKAEILRKEPEKPKSIKEKATQSIDAIAKFLQHEVNRTRQNRVVDEAARAQAQLKANQAAAAHNKGLADYLTKIRGKIRGNIVLPPAINGNPESIFIVTQVLTEAGGEILSVKLKTPSGNPALDAAVERAILKSSPLPKPDDPSLFERELSIKYRPLED</sequence>
<protein>
    <submittedName>
        <fullName evidence="3">Cell division and transport-associated protein TolA</fullName>
    </submittedName>
</protein>
<dbReference type="Pfam" id="PF13103">
    <property type="entry name" value="TonB_2"/>
    <property type="match status" value="1"/>
</dbReference>
<evidence type="ECO:0000256" key="1">
    <source>
        <dbReference type="SAM" id="MobiDB-lite"/>
    </source>
</evidence>
<dbReference type="AlphaFoldDB" id="A0A916J813"/>
<keyword evidence="3" id="KW-0132">Cell division</keyword>
<evidence type="ECO:0000313" key="4">
    <source>
        <dbReference type="Proteomes" id="UP000742786"/>
    </source>
</evidence>
<dbReference type="RefSeq" id="WP_220636686.1">
    <property type="nucleotide sequence ID" value="NZ_CAJQUM010000001.1"/>
</dbReference>
<organism evidence="3 4">
    <name type="scientific">Georgfuchsia toluolica</name>
    <dbReference type="NCBI Taxonomy" id="424218"/>
    <lineage>
        <taxon>Bacteria</taxon>
        <taxon>Pseudomonadati</taxon>
        <taxon>Pseudomonadota</taxon>
        <taxon>Betaproteobacteria</taxon>
        <taxon>Nitrosomonadales</taxon>
        <taxon>Sterolibacteriaceae</taxon>
        <taxon>Georgfuchsia</taxon>
    </lineage>
</organism>
<dbReference type="Proteomes" id="UP000742786">
    <property type="component" value="Unassembled WGS sequence"/>
</dbReference>
<dbReference type="GO" id="GO:0051301">
    <property type="term" value="P:cell division"/>
    <property type="evidence" value="ECO:0007669"/>
    <property type="project" value="UniProtKB-KW"/>
</dbReference>
<evidence type="ECO:0000313" key="3">
    <source>
        <dbReference type="EMBL" id="CAG4884882.1"/>
    </source>
</evidence>
<keyword evidence="2" id="KW-0472">Membrane</keyword>
<evidence type="ECO:0000256" key="2">
    <source>
        <dbReference type="SAM" id="Phobius"/>
    </source>
</evidence>
<gene>
    <name evidence="3" type="ORF">GTOL_12765</name>
</gene>
<keyword evidence="2" id="KW-0812">Transmembrane</keyword>
<keyword evidence="3" id="KW-0131">Cell cycle</keyword>
<dbReference type="SUPFAM" id="SSF74653">
    <property type="entry name" value="TolA/TonB C-terminal domain"/>
    <property type="match status" value="1"/>
</dbReference>
<name>A0A916J813_9PROT</name>
<dbReference type="Gene3D" id="3.30.1150.10">
    <property type="match status" value="1"/>
</dbReference>